<feature type="region of interest" description="Disordered" evidence="1">
    <location>
        <begin position="161"/>
        <end position="222"/>
    </location>
</feature>
<protein>
    <submittedName>
        <fullName evidence="2">Uncharacterized protein</fullName>
    </submittedName>
</protein>
<dbReference type="Proteomes" id="UP001492380">
    <property type="component" value="Unassembled WGS sequence"/>
</dbReference>
<sequence length="304" mass="34254">MPHAMENNRVPRRPRLRPNRQNGDSSITSPALTPESQGTTETAHNDASEDAPHNIWSTDFLQDAIRDYTARTGRSATESQRVIERIARMARETAGELNERDTAILYRNLLNSTIVGGPSISNALINHNEQFAIQPPRLEEGEAIIDTGANLAADFGFDPEATTLTASTPEPPPTLDGSDYMNGLPDPFPPPRRYRRPLPPRRYTRQECDSDDSESDQDDWRQSFAPRRLQRHGTTRFRVRWMNGWGHDLALDFPRTCGGRTIVLRERSPEWREFLAAVNALPRTAPPQPMSAAQIWSTNAHLRG</sequence>
<proteinExistence type="predicted"/>
<name>A0ABR1YJK6_9PEZI</name>
<comment type="caution">
    <text evidence="2">The sequence shown here is derived from an EMBL/GenBank/DDBJ whole genome shotgun (WGS) entry which is preliminary data.</text>
</comment>
<feature type="compositionally biased region" description="Basic residues" evidence="1">
    <location>
        <begin position="192"/>
        <end position="203"/>
    </location>
</feature>
<accession>A0ABR1YJK6</accession>
<keyword evidence="3" id="KW-1185">Reference proteome</keyword>
<reference evidence="2 3" key="1">
    <citation type="submission" date="2024-04" db="EMBL/GenBank/DDBJ databases">
        <title>Phyllosticta paracitricarpa is synonymous to the EU quarantine fungus P. citricarpa based on phylogenomic analyses.</title>
        <authorList>
            <consortium name="Lawrence Berkeley National Laboratory"/>
            <person name="Van Ingen-Buijs V.A."/>
            <person name="Van Westerhoven A.C."/>
            <person name="Haridas S."/>
            <person name="Skiadas P."/>
            <person name="Martin F."/>
            <person name="Groenewald J.Z."/>
            <person name="Crous P.W."/>
            <person name="Seidl M.F."/>
        </authorList>
    </citation>
    <scope>NUCLEOTIDE SEQUENCE [LARGE SCALE GENOMIC DNA]</scope>
    <source>
        <strain evidence="2 3">CBS 123374</strain>
    </source>
</reference>
<feature type="region of interest" description="Disordered" evidence="1">
    <location>
        <begin position="1"/>
        <end position="55"/>
    </location>
</feature>
<feature type="compositionally biased region" description="Basic and acidic residues" evidence="1">
    <location>
        <begin position="43"/>
        <end position="52"/>
    </location>
</feature>
<feature type="compositionally biased region" description="Polar residues" evidence="1">
    <location>
        <begin position="21"/>
        <end position="42"/>
    </location>
</feature>
<evidence type="ECO:0000256" key="1">
    <source>
        <dbReference type="SAM" id="MobiDB-lite"/>
    </source>
</evidence>
<gene>
    <name evidence="2" type="ORF">HDK90DRAFT_335001</name>
</gene>
<organism evidence="2 3">
    <name type="scientific">Phyllosticta capitalensis</name>
    <dbReference type="NCBI Taxonomy" id="121624"/>
    <lineage>
        <taxon>Eukaryota</taxon>
        <taxon>Fungi</taxon>
        <taxon>Dikarya</taxon>
        <taxon>Ascomycota</taxon>
        <taxon>Pezizomycotina</taxon>
        <taxon>Dothideomycetes</taxon>
        <taxon>Dothideomycetes incertae sedis</taxon>
        <taxon>Botryosphaeriales</taxon>
        <taxon>Phyllostictaceae</taxon>
        <taxon>Phyllosticta</taxon>
    </lineage>
</organism>
<dbReference type="EMBL" id="JBBWRZ010000008">
    <property type="protein sequence ID" value="KAK8230871.1"/>
    <property type="molecule type" value="Genomic_DNA"/>
</dbReference>
<evidence type="ECO:0000313" key="2">
    <source>
        <dbReference type="EMBL" id="KAK8230871.1"/>
    </source>
</evidence>
<evidence type="ECO:0000313" key="3">
    <source>
        <dbReference type="Proteomes" id="UP001492380"/>
    </source>
</evidence>